<dbReference type="EMBL" id="JBHTAH010000002">
    <property type="protein sequence ID" value="MFC7068757.1"/>
    <property type="molecule type" value="Genomic_DNA"/>
</dbReference>
<dbReference type="InterPro" id="IPR012938">
    <property type="entry name" value="Glc/Sorbosone_DH"/>
</dbReference>
<feature type="region of interest" description="Disordered" evidence="1">
    <location>
        <begin position="34"/>
        <end position="68"/>
    </location>
</feature>
<comment type="caution">
    <text evidence="3">The sequence shown here is derived from an EMBL/GenBank/DDBJ whole genome shotgun (WGS) entry which is preliminary data.</text>
</comment>
<reference evidence="3 4" key="1">
    <citation type="journal article" date="2019" name="Int. J. Syst. Evol. Microbiol.">
        <title>The Global Catalogue of Microorganisms (GCM) 10K type strain sequencing project: providing services to taxonomists for standard genome sequencing and annotation.</title>
        <authorList>
            <consortium name="The Broad Institute Genomics Platform"/>
            <consortium name="The Broad Institute Genome Sequencing Center for Infectious Disease"/>
            <person name="Wu L."/>
            <person name="Ma J."/>
        </authorList>
    </citation>
    <scope>NUCLEOTIDE SEQUENCE [LARGE SCALE GENOMIC DNA]</scope>
    <source>
        <strain evidence="3 4">DT31</strain>
    </source>
</reference>
<feature type="compositionally biased region" description="Low complexity" evidence="1">
    <location>
        <begin position="42"/>
        <end position="61"/>
    </location>
</feature>
<keyword evidence="4" id="KW-1185">Reference proteome</keyword>
<organism evidence="3 4">
    <name type="scientific">Halobaculum lipolyticum</name>
    <dbReference type="NCBI Taxonomy" id="3032001"/>
    <lineage>
        <taxon>Archaea</taxon>
        <taxon>Methanobacteriati</taxon>
        <taxon>Methanobacteriota</taxon>
        <taxon>Stenosarchaea group</taxon>
        <taxon>Halobacteria</taxon>
        <taxon>Halobacteriales</taxon>
        <taxon>Haloferacaceae</taxon>
        <taxon>Halobaculum</taxon>
    </lineage>
</organism>
<sequence length="469" mass="50453">MNRPPRHDDSLSRRHLLRTAGAVGLAGALAGCSLGGGEQTSEPEPTAAATDTATATPAPTTEGEEPADPYFEQGATVGVEEVATGLSSPSALVTPDDGTDRRFIVDQTGGIYVHDDDGLRSTPFLDLSDRLVALGEGLPNWIPYDERGLLGLAFHPDFSENGRLYVRYSAPSNEADIDHREILSEFVVADDGATADPDSERVLLDMPWHRPIHQSGTIEFGPDGYLYGSLGDGLNPFNAQDLDNLMGSVIRIDVDSRTGNRPYGIPADNPLVGEAGLDELYAWGLRNPWKMAFSGDRLIAGDVGQATWEEVNVIERGANYGWPLKEGTHCHDPQLGTSSEEQCIVESERGEPLVDPVLEFPHFDEEGYAVGFAVIGGHIHTGDVGGVEGDYLFGVYTNSFTTPSGRLLAATPRDSGQWRIEELQVEGGLDIQVLSFGQDGDDSYVLGTRAALADDPLTKNEGVVYRLTE</sequence>
<dbReference type="AlphaFoldDB" id="A0ABD5W9W2"/>
<dbReference type="SUPFAM" id="SSF50952">
    <property type="entry name" value="Soluble quinoprotein glucose dehydrogenase"/>
    <property type="match status" value="1"/>
</dbReference>
<accession>A0ABD5W9W2</accession>
<dbReference type="Gene3D" id="2.120.10.30">
    <property type="entry name" value="TolB, C-terminal domain"/>
    <property type="match status" value="1"/>
</dbReference>
<name>A0ABD5W9W2_9EURY</name>
<evidence type="ECO:0000259" key="2">
    <source>
        <dbReference type="Pfam" id="PF07995"/>
    </source>
</evidence>
<dbReference type="GeneID" id="81127046"/>
<dbReference type="Pfam" id="PF07995">
    <property type="entry name" value="GSDH"/>
    <property type="match status" value="1"/>
</dbReference>
<protein>
    <submittedName>
        <fullName evidence="3">PQQ-dependent sugar dehydrogenase</fullName>
    </submittedName>
</protein>
<dbReference type="Proteomes" id="UP001596461">
    <property type="component" value="Unassembled WGS sequence"/>
</dbReference>
<dbReference type="PROSITE" id="PS51318">
    <property type="entry name" value="TAT"/>
    <property type="match status" value="1"/>
</dbReference>
<dbReference type="PANTHER" id="PTHR19328">
    <property type="entry name" value="HEDGEHOG-INTERACTING PROTEIN"/>
    <property type="match status" value="1"/>
</dbReference>
<gene>
    <name evidence="3" type="ORF">ACFQL9_03810</name>
</gene>
<evidence type="ECO:0000313" key="4">
    <source>
        <dbReference type="Proteomes" id="UP001596461"/>
    </source>
</evidence>
<evidence type="ECO:0000313" key="3">
    <source>
        <dbReference type="EMBL" id="MFC7068757.1"/>
    </source>
</evidence>
<dbReference type="PROSITE" id="PS51257">
    <property type="entry name" value="PROKAR_LIPOPROTEIN"/>
    <property type="match status" value="1"/>
</dbReference>
<dbReference type="PANTHER" id="PTHR19328:SF75">
    <property type="entry name" value="ALDOSE SUGAR DEHYDROGENASE YLII"/>
    <property type="match status" value="1"/>
</dbReference>
<dbReference type="InterPro" id="IPR011042">
    <property type="entry name" value="6-blade_b-propeller_TolB-like"/>
</dbReference>
<dbReference type="RefSeq" id="WP_284033424.1">
    <property type="nucleotide sequence ID" value="NZ_CP126155.1"/>
</dbReference>
<dbReference type="InterPro" id="IPR006311">
    <property type="entry name" value="TAT_signal"/>
</dbReference>
<feature type="domain" description="Glucose/Sorbosone dehydrogenase" evidence="2">
    <location>
        <begin position="136"/>
        <end position="338"/>
    </location>
</feature>
<evidence type="ECO:0000256" key="1">
    <source>
        <dbReference type="SAM" id="MobiDB-lite"/>
    </source>
</evidence>
<dbReference type="InterPro" id="IPR011041">
    <property type="entry name" value="Quinoprot_gluc/sorb_DH_b-prop"/>
</dbReference>
<proteinExistence type="predicted"/>